<feature type="region of interest" description="Disordered" evidence="6">
    <location>
        <begin position="149"/>
        <end position="207"/>
    </location>
</feature>
<keyword evidence="9" id="KW-1185">Reference proteome</keyword>
<organism evidence="8 9">
    <name type="scientific">Phlyctema vagabunda</name>
    <dbReference type="NCBI Taxonomy" id="108571"/>
    <lineage>
        <taxon>Eukaryota</taxon>
        <taxon>Fungi</taxon>
        <taxon>Dikarya</taxon>
        <taxon>Ascomycota</taxon>
        <taxon>Pezizomycotina</taxon>
        <taxon>Leotiomycetes</taxon>
        <taxon>Helotiales</taxon>
        <taxon>Dermateaceae</taxon>
        <taxon>Phlyctema</taxon>
    </lineage>
</organism>
<comment type="similarity">
    <text evidence="2">Belongs to the HOP2 family.</text>
</comment>
<comment type="caution">
    <text evidence="8">The sequence shown here is derived from an EMBL/GenBank/DDBJ whole genome shotgun (WGS) entry which is preliminary data.</text>
</comment>
<accession>A0ABR4PRX3</accession>
<dbReference type="PANTHER" id="PTHR15938">
    <property type="entry name" value="TBP-1 INTERACTING PROTEIN"/>
    <property type="match status" value="1"/>
</dbReference>
<keyword evidence="3" id="KW-0233">DNA recombination</keyword>
<evidence type="ECO:0000256" key="5">
    <source>
        <dbReference type="ARBA" id="ARBA00023254"/>
    </source>
</evidence>
<feature type="compositionally biased region" description="Basic and acidic residues" evidence="6">
    <location>
        <begin position="57"/>
        <end position="83"/>
    </location>
</feature>
<dbReference type="InterPro" id="IPR036388">
    <property type="entry name" value="WH-like_DNA-bd_sf"/>
</dbReference>
<dbReference type="Proteomes" id="UP001629113">
    <property type="component" value="Unassembled WGS sequence"/>
</dbReference>
<dbReference type="Pfam" id="PF07106">
    <property type="entry name" value="WHD_TBPIP"/>
    <property type="match status" value="1"/>
</dbReference>
<evidence type="ECO:0000256" key="2">
    <source>
        <dbReference type="ARBA" id="ARBA00007922"/>
    </source>
</evidence>
<keyword evidence="5" id="KW-0469">Meiosis</keyword>
<dbReference type="PANTHER" id="PTHR15938:SF0">
    <property type="entry name" value="HOMOLOGOUS-PAIRING PROTEIN 2 HOMOLOG"/>
    <property type="match status" value="1"/>
</dbReference>
<feature type="compositionally biased region" description="Basic and acidic residues" evidence="6">
    <location>
        <begin position="178"/>
        <end position="207"/>
    </location>
</feature>
<feature type="region of interest" description="Disordered" evidence="6">
    <location>
        <begin position="1"/>
        <end position="124"/>
    </location>
</feature>
<evidence type="ECO:0000313" key="8">
    <source>
        <dbReference type="EMBL" id="KAL3426119.1"/>
    </source>
</evidence>
<keyword evidence="4" id="KW-0539">Nucleus</keyword>
<reference evidence="8 9" key="1">
    <citation type="submission" date="2024-06" db="EMBL/GenBank/DDBJ databases">
        <title>Complete genome of Phlyctema vagabunda strain 19-DSS-EL-015.</title>
        <authorList>
            <person name="Fiorenzani C."/>
        </authorList>
    </citation>
    <scope>NUCLEOTIDE SEQUENCE [LARGE SCALE GENOMIC DNA]</scope>
    <source>
        <strain evidence="8 9">19-DSS-EL-015</strain>
    </source>
</reference>
<evidence type="ECO:0000256" key="1">
    <source>
        <dbReference type="ARBA" id="ARBA00004123"/>
    </source>
</evidence>
<evidence type="ECO:0000256" key="4">
    <source>
        <dbReference type="ARBA" id="ARBA00023242"/>
    </source>
</evidence>
<sequence>MLEASHADNTGDGPAVSKPAARARRPKRRASEVTIESVDGHGGALSKAPTSVKKARITKEKKEKVVKEKKEQTLQIKVEKSDDQSIPADVGSATPLKRARTATTKGASTNTEDSDFDATTGTLNRVPDFGDDGMGEQDVDFEFQDTGLADAADLKSAPVPKTKPEPKAKAARSKPTKIKTEKPVKIKTEKDKATKDAKDAGVKAGPKEKKDKVEAVTGDAAVKLLLDYLTQQNRPYNGTDIITNLHGKVKKTLADKLLQEMAANGQIMGKHTGKSWIFWCIQNAEDAAKPEELAVLDTTISKLRESIPVLKSTSKNLTTQLQALKAMPTISELRSRLHALEADRTAKQDKLQAFREGKVQKIETAEMERVEAQWTYWSRKAAVRKRCFEDIEYELLAGMSKEDIWDKYDRNLATKRALQLMVSRAGIEDEDE</sequence>
<protein>
    <recommendedName>
        <fullName evidence="7">Homologous-pairing protein 2 winged helix domain-containing protein</fullName>
    </recommendedName>
</protein>
<gene>
    <name evidence="8" type="ORF">PVAG01_02910</name>
</gene>
<dbReference type="EMBL" id="JBFCZG010000002">
    <property type="protein sequence ID" value="KAL3426119.1"/>
    <property type="molecule type" value="Genomic_DNA"/>
</dbReference>
<proteinExistence type="inferred from homology"/>
<feature type="domain" description="Homologous-pairing protein 2 winged helix" evidence="7">
    <location>
        <begin position="221"/>
        <end position="280"/>
    </location>
</feature>
<dbReference type="InterPro" id="IPR010776">
    <property type="entry name" value="Hop2_WH_dom"/>
</dbReference>
<evidence type="ECO:0000313" key="9">
    <source>
        <dbReference type="Proteomes" id="UP001629113"/>
    </source>
</evidence>
<evidence type="ECO:0000259" key="7">
    <source>
        <dbReference type="Pfam" id="PF07106"/>
    </source>
</evidence>
<feature type="compositionally biased region" description="Polar residues" evidence="6">
    <location>
        <begin position="101"/>
        <end position="123"/>
    </location>
</feature>
<dbReference type="Gene3D" id="1.10.10.10">
    <property type="entry name" value="Winged helix-like DNA-binding domain superfamily/Winged helix DNA-binding domain"/>
    <property type="match status" value="1"/>
</dbReference>
<evidence type="ECO:0000256" key="3">
    <source>
        <dbReference type="ARBA" id="ARBA00023172"/>
    </source>
</evidence>
<name>A0ABR4PRX3_9HELO</name>
<comment type="subcellular location">
    <subcellularLocation>
        <location evidence="1">Nucleus</location>
    </subcellularLocation>
</comment>
<evidence type="ECO:0000256" key="6">
    <source>
        <dbReference type="SAM" id="MobiDB-lite"/>
    </source>
</evidence>